<organism evidence="1 2">
    <name type="scientific">Pseudomonas amygdali pv. mori str. 301020</name>
    <dbReference type="NCBI Taxonomy" id="629261"/>
    <lineage>
        <taxon>Bacteria</taxon>
        <taxon>Pseudomonadati</taxon>
        <taxon>Pseudomonadota</taxon>
        <taxon>Gammaproteobacteria</taxon>
        <taxon>Pseudomonadales</taxon>
        <taxon>Pseudomonadaceae</taxon>
        <taxon>Pseudomonas</taxon>
        <taxon>Pseudomonas amygdali</taxon>
    </lineage>
</organism>
<comment type="caution">
    <text evidence="1">The sequence shown here is derived from an EMBL/GenBank/DDBJ whole genome shotgun (WGS) entry which is preliminary data.</text>
</comment>
<proteinExistence type="predicted"/>
<name>A0A656GJU6_PSEA0</name>
<protein>
    <submittedName>
        <fullName evidence="1">Uncharacterized protein</fullName>
    </submittedName>
</protein>
<dbReference type="AlphaFoldDB" id="A0A656GJU6"/>
<sequence>DGPGTGPGNTVIEAQPQPLWQLPFLFDRSIAIQWCLGLRFNGRLLSDSAAGAWSSPQMAVWLWISSRE</sequence>
<feature type="non-terminal residue" evidence="1">
    <location>
        <position position="1"/>
    </location>
</feature>
<reference evidence="1 2" key="1">
    <citation type="journal article" date="2011" name="PLoS Pathog.">
        <title>Dynamic evolution of pathogenicity revealed by sequencing and comparative genomics of 19 Pseudomonas syringae isolates.</title>
        <authorList>
            <person name="Baltrus D.A."/>
            <person name="Nishimura M.T."/>
            <person name="Romanchuk A."/>
            <person name="Chang J.H."/>
            <person name="Mukhtar M.S."/>
            <person name="Cherkis K."/>
            <person name="Roach J."/>
            <person name="Grant S.R."/>
            <person name="Jones C.D."/>
            <person name="Dangl J.L."/>
        </authorList>
    </citation>
    <scope>NUCLEOTIDE SEQUENCE [LARGE SCALE GENOMIC DNA]</scope>
    <source>
        <strain evidence="1 2">301020</strain>
    </source>
</reference>
<evidence type="ECO:0000313" key="1">
    <source>
        <dbReference type="EMBL" id="EGH26018.1"/>
    </source>
</evidence>
<evidence type="ECO:0000313" key="2">
    <source>
        <dbReference type="Proteomes" id="UP000003465"/>
    </source>
</evidence>
<dbReference type="EMBL" id="AEAG01001819">
    <property type="protein sequence ID" value="EGH26018.1"/>
    <property type="molecule type" value="Genomic_DNA"/>
</dbReference>
<accession>A0A656GJU6</accession>
<dbReference type="Proteomes" id="UP000003465">
    <property type="component" value="Unassembled WGS sequence"/>
</dbReference>
<gene>
    <name evidence="1" type="ORF">PSYMO_33190</name>
</gene>